<dbReference type="Gene3D" id="1.20.1420.30">
    <property type="entry name" value="NCX, central ion-binding region"/>
    <property type="match status" value="1"/>
</dbReference>
<evidence type="ECO:0000256" key="9">
    <source>
        <dbReference type="ARBA" id="ARBA00023136"/>
    </source>
</evidence>
<dbReference type="InterPro" id="IPR004837">
    <property type="entry name" value="NaCa_Exmemb"/>
</dbReference>
<feature type="transmembrane region" description="Helical" evidence="10">
    <location>
        <begin position="127"/>
        <end position="148"/>
    </location>
</feature>
<keyword evidence="3 10" id="KW-0813">Transport</keyword>
<reference evidence="13" key="1">
    <citation type="journal article" date="2016" name="Genome Announc.">
        <title>Genome sequences of three species of Hanseniaspora isolated from spontaneous wine fermentations.</title>
        <authorList>
            <person name="Sternes P.R."/>
            <person name="Lee D."/>
            <person name="Kutyna D.R."/>
            <person name="Borneman A.R."/>
        </authorList>
    </citation>
    <scope>NUCLEOTIDE SEQUENCE [LARGE SCALE GENOMIC DNA]</scope>
    <source>
        <strain evidence="13">AWRI3579</strain>
    </source>
</reference>
<feature type="transmembrane region" description="Helical" evidence="10">
    <location>
        <begin position="160"/>
        <end position="180"/>
    </location>
</feature>
<gene>
    <name evidence="12" type="ORF">AWRI3579_g2912</name>
</gene>
<keyword evidence="13" id="KW-1185">Reference proteome</keyword>
<dbReference type="OrthoDB" id="1699231at2759"/>
<name>A0A1E5RAT6_9ASCO</name>
<dbReference type="GO" id="GO:0015369">
    <property type="term" value="F:calcium:proton antiporter activity"/>
    <property type="evidence" value="ECO:0007669"/>
    <property type="project" value="UniProtKB-UniRule"/>
</dbReference>
<evidence type="ECO:0000256" key="8">
    <source>
        <dbReference type="ARBA" id="ARBA00023065"/>
    </source>
</evidence>
<dbReference type="PANTHER" id="PTHR31503">
    <property type="entry name" value="VACUOLAR CALCIUM ION TRANSPORTER"/>
    <property type="match status" value="1"/>
</dbReference>
<evidence type="ECO:0000256" key="10">
    <source>
        <dbReference type="RuleBase" id="RU365028"/>
    </source>
</evidence>
<accession>A0A1E5RAT6</accession>
<evidence type="ECO:0000256" key="4">
    <source>
        <dbReference type="ARBA" id="ARBA00022568"/>
    </source>
</evidence>
<keyword evidence="10" id="KW-0050">Antiport</keyword>
<keyword evidence="4 10" id="KW-0109">Calcium transport</keyword>
<feature type="transmembrane region" description="Helical" evidence="10">
    <location>
        <begin position="246"/>
        <end position="265"/>
    </location>
</feature>
<feature type="transmembrane region" description="Helical" evidence="10">
    <location>
        <begin position="348"/>
        <end position="365"/>
    </location>
</feature>
<dbReference type="Proteomes" id="UP000095728">
    <property type="component" value="Unassembled WGS sequence"/>
</dbReference>
<evidence type="ECO:0000259" key="11">
    <source>
        <dbReference type="Pfam" id="PF01699"/>
    </source>
</evidence>
<feature type="transmembrane region" description="Helical" evidence="10">
    <location>
        <begin position="371"/>
        <end position="391"/>
    </location>
</feature>
<evidence type="ECO:0000256" key="5">
    <source>
        <dbReference type="ARBA" id="ARBA00022692"/>
    </source>
</evidence>
<comment type="function">
    <text evidence="10">Has a role in promoting intracellular calcium ion sequestration via the exchange of calcium ions for hydrogen ions across the vacuolar membrane. Involved also in manganese ion homeostasis via its uptake into the vacuole.</text>
</comment>
<dbReference type="GO" id="GO:0012505">
    <property type="term" value="C:endomembrane system"/>
    <property type="evidence" value="ECO:0007669"/>
    <property type="project" value="UniProtKB-SubCell"/>
</dbReference>
<keyword evidence="8 10" id="KW-0406">Ion transport</keyword>
<keyword evidence="9 10" id="KW-0472">Membrane</keyword>
<evidence type="ECO:0000256" key="6">
    <source>
        <dbReference type="ARBA" id="ARBA00022837"/>
    </source>
</evidence>
<dbReference type="STRING" id="56408.A0A1E5RAT6"/>
<dbReference type="AlphaFoldDB" id="A0A1E5RAT6"/>
<comment type="subcellular location">
    <subcellularLocation>
        <location evidence="1">Endomembrane system</location>
        <topology evidence="1">Multi-pass membrane protein</topology>
    </subcellularLocation>
    <subcellularLocation>
        <location evidence="10">Vacuole membrane</location>
    </subcellularLocation>
</comment>
<dbReference type="InterPro" id="IPR004798">
    <property type="entry name" value="CAX-like"/>
</dbReference>
<keyword evidence="5 10" id="KW-0812">Transmembrane</keyword>
<dbReference type="InParanoid" id="A0A1E5RAT6"/>
<feature type="transmembrane region" description="Helical" evidence="10">
    <location>
        <begin position="93"/>
        <end position="115"/>
    </location>
</feature>
<feature type="domain" description="Sodium/calcium exchanger membrane region" evidence="11">
    <location>
        <begin position="246"/>
        <end position="389"/>
    </location>
</feature>
<feature type="domain" description="Sodium/calcium exchanger membrane region" evidence="11">
    <location>
        <begin position="61"/>
        <end position="217"/>
    </location>
</feature>
<dbReference type="InterPro" id="IPR044880">
    <property type="entry name" value="NCX_ion-bd_dom_sf"/>
</dbReference>
<feature type="transmembrane region" description="Helical" evidence="10">
    <location>
        <begin position="277"/>
        <end position="294"/>
    </location>
</feature>
<feature type="transmembrane region" description="Helical" evidence="10">
    <location>
        <begin position="34"/>
        <end position="55"/>
    </location>
</feature>
<sequence>MVDDNSPLLGNIVGGTFRHDSFTWKRNKHVLYEILTSSYLNILLVFIPIGILAGIFNPTNSLLVFGANFLAIIPLSAILAYATEELAKQVGSIWSGLLNATLGNAIELIVSILALKEGQVRVVQASMMGSIFSNLLLVTGCCFIFGGWNRVQQSFNTTAAQTMNSLLIISCASLMIPTVFKDTLPDSKRVGIEVLELSRYTSIILLVVYLFFLIFQLKTHHSMFEQVSNAEQEAEPEVASLGKFEAIFFLALSTVLVSICADYLVGSIDDIVIKTGLTKTFVALVLIPIIGNAAEHVTSVYVAVNNKMDLALSVSVGSSIQVALFVLPLMVLIGWIIDIPMSLQFSTFETVILFISVFLSSFLIMDGESNWLEGVMSVAMYFLIAVAFYFYPDI</sequence>
<evidence type="ECO:0000256" key="7">
    <source>
        <dbReference type="ARBA" id="ARBA00022989"/>
    </source>
</evidence>
<keyword evidence="10" id="KW-0926">Vacuole</keyword>
<evidence type="ECO:0000313" key="12">
    <source>
        <dbReference type="EMBL" id="OEJ84014.1"/>
    </source>
</evidence>
<organism evidence="12 13">
    <name type="scientific">Hanseniaspora osmophila</name>
    <dbReference type="NCBI Taxonomy" id="56408"/>
    <lineage>
        <taxon>Eukaryota</taxon>
        <taxon>Fungi</taxon>
        <taxon>Dikarya</taxon>
        <taxon>Ascomycota</taxon>
        <taxon>Saccharomycotina</taxon>
        <taxon>Saccharomycetes</taxon>
        <taxon>Saccharomycodales</taxon>
        <taxon>Saccharomycodaceae</taxon>
        <taxon>Hanseniaspora</taxon>
    </lineage>
</organism>
<dbReference type="InterPro" id="IPR004713">
    <property type="entry name" value="CaH_exchang"/>
</dbReference>
<dbReference type="GO" id="GO:0006874">
    <property type="term" value="P:intracellular calcium ion homeostasis"/>
    <property type="evidence" value="ECO:0007669"/>
    <property type="project" value="TreeGrafter"/>
</dbReference>
<evidence type="ECO:0000256" key="1">
    <source>
        <dbReference type="ARBA" id="ARBA00004127"/>
    </source>
</evidence>
<comment type="caution">
    <text evidence="12">The sequence shown here is derived from an EMBL/GenBank/DDBJ whole genome shotgun (WGS) entry which is preliminary data.</text>
</comment>
<comment type="similarity">
    <text evidence="2 10">Belongs to the Ca(2+):cation antiporter (CaCA) (TC 2.A.19) family.</text>
</comment>
<keyword evidence="6 10" id="KW-0106">Calcium</keyword>
<evidence type="ECO:0000256" key="2">
    <source>
        <dbReference type="ARBA" id="ARBA00008170"/>
    </source>
</evidence>
<feature type="transmembrane region" description="Helical" evidence="10">
    <location>
        <begin position="200"/>
        <end position="217"/>
    </location>
</feature>
<dbReference type="FunCoup" id="A0A1E5RAT6">
    <property type="interactions" value="55"/>
</dbReference>
<dbReference type="NCBIfam" id="TIGR00846">
    <property type="entry name" value="caca2"/>
    <property type="match status" value="1"/>
</dbReference>
<dbReference type="PANTHER" id="PTHR31503:SF22">
    <property type="entry name" value="VACUOLAR CALCIUM ION TRANSPORTER"/>
    <property type="match status" value="1"/>
</dbReference>
<keyword evidence="7 10" id="KW-1133">Transmembrane helix</keyword>
<proteinExistence type="inferred from homology"/>
<evidence type="ECO:0000313" key="13">
    <source>
        <dbReference type="Proteomes" id="UP000095728"/>
    </source>
</evidence>
<dbReference type="GO" id="GO:0000329">
    <property type="term" value="C:fungal-type vacuole membrane"/>
    <property type="evidence" value="ECO:0007669"/>
    <property type="project" value="TreeGrafter"/>
</dbReference>
<protein>
    <recommendedName>
        <fullName evidence="10">Vacuolar calcium ion transporter</fullName>
    </recommendedName>
</protein>
<dbReference type="EMBL" id="LPNM01000008">
    <property type="protein sequence ID" value="OEJ84014.1"/>
    <property type="molecule type" value="Genomic_DNA"/>
</dbReference>
<evidence type="ECO:0000256" key="3">
    <source>
        <dbReference type="ARBA" id="ARBA00022448"/>
    </source>
</evidence>
<dbReference type="Pfam" id="PF01699">
    <property type="entry name" value="Na_Ca_ex"/>
    <property type="match status" value="2"/>
</dbReference>
<feature type="transmembrane region" description="Helical" evidence="10">
    <location>
        <begin position="62"/>
        <end position="81"/>
    </location>
</feature>
<feature type="transmembrane region" description="Helical" evidence="10">
    <location>
        <begin position="314"/>
        <end position="336"/>
    </location>
</feature>
<dbReference type="NCBIfam" id="TIGR00378">
    <property type="entry name" value="cax"/>
    <property type="match status" value="1"/>
</dbReference>